<feature type="region of interest" description="Disordered" evidence="1">
    <location>
        <begin position="31"/>
        <end position="62"/>
    </location>
</feature>
<dbReference type="WBParaSite" id="HPLM_0001786101-mRNA-1">
    <property type="protein sequence ID" value="HPLM_0001786101-mRNA-1"/>
    <property type="gene ID" value="HPLM_0001786101"/>
</dbReference>
<proteinExistence type="predicted"/>
<dbReference type="AlphaFoldDB" id="A0A0N4X0Q8"/>
<accession>A0A0N4X0Q8</accession>
<organism evidence="2">
    <name type="scientific">Haemonchus placei</name>
    <name type="common">Barber's pole worm</name>
    <dbReference type="NCBI Taxonomy" id="6290"/>
    <lineage>
        <taxon>Eukaryota</taxon>
        <taxon>Metazoa</taxon>
        <taxon>Ecdysozoa</taxon>
        <taxon>Nematoda</taxon>
        <taxon>Chromadorea</taxon>
        <taxon>Rhabditida</taxon>
        <taxon>Rhabditina</taxon>
        <taxon>Rhabditomorpha</taxon>
        <taxon>Strongyloidea</taxon>
        <taxon>Trichostrongylidae</taxon>
        <taxon>Haemonchus</taxon>
    </lineage>
</organism>
<protein>
    <submittedName>
        <fullName evidence="2">Secreted protein</fullName>
    </submittedName>
</protein>
<evidence type="ECO:0000256" key="1">
    <source>
        <dbReference type="SAM" id="MobiDB-lite"/>
    </source>
</evidence>
<feature type="compositionally biased region" description="Basic and acidic residues" evidence="1">
    <location>
        <begin position="40"/>
        <end position="50"/>
    </location>
</feature>
<reference evidence="2" key="1">
    <citation type="submission" date="2017-02" db="UniProtKB">
        <authorList>
            <consortium name="WormBaseParasite"/>
        </authorList>
    </citation>
    <scope>IDENTIFICATION</scope>
</reference>
<evidence type="ECO:0000313" key="2">
    <source>
        <dbReference type="WBParaSite" id="HPLM_0001786101-mRNA-1"/>
    </source>
</evidence>
<sequence length="88" mass="9749">LNSALFQVYATSTIRAVSWLDASDIIPARFRQLQGPPSSRHLDGISKSETPRSQNQKSAESRRIRTLRNLGKSFSGSFSQSHCLSTVL</sequence>
<name>A0A0N4X0Q8_HAEPC</name>